<protein>
    <recommendedName>
        <fullName evidence="3">RNI-like protein</fullName>
    </recommendedName>
</protein>
<evidence type="ECO:0000313" key="1">
    <source>
        <dbReference type="EMBL" id="KAG0007569.1"/>
    </source>
</evidence>
<dbReference type="AlphaFoldDB" id="A0A9P6SVV3"/>
<accession>A0A9P6SVV3</accession>
<dbReference type="Proteomes" id="UP000703661">
    <property type="component" value="Unassembled WGS sequence"/>
</dbReference>
<name>A0A9P6SVV3_9FUNG</name>
<keyword evidence="2" id="KW-1185">Reference proteome</keyword>
<evidence type="ECO:0008006" key="3">
    <source>
        <dbReference type="Google" id="ProtNLM"/>
    </source>
</evidence>
<proteinExistence type="predicted"/>
<sequence length="428" mass="48904">MRYYGELPLLQQLLPGCTQLRYLEVARYGEEVKQLLQQNATSLHTFICKTDPLLQSKREPVVIDKVWHLLKEIPTLRVLELESVIVSDYEGRMFGTVCQKLTRLSLVDSKLIERPKSERDLDSLRTLILDRSYVPNEDQLQLFQLCPVLEHLTWKSRTGCLQILNFLFFLNSGKFQRVTSLDISNSSKATDYDFAKIIALLPGLTSLNVTNTLFGYEGTRAMIELRRDQIQELNFLDCPNITSTVAHAYLSSCPRLRKFMAPSVSAIDVARRHWVCLELQELDISIADMEQLPGSSFPRHKGIYDQLAALTKLVVLRLGDLGCASSSPSEGTLVPQSRQFMLDLKLESGLGLLSTLNRLRELDVTNMYAVMEFGELQWVVQNWRRLERVIGSVHPNPPQRDLSNEFLRDQLPGLKTFSSRKEAWLSEV</sequence>
<dbReference type="SUPFAM" id="SSF52047">
    <property type="entry name" value="RNI-like"/>
    <property type="match status" value="1"/>
</dbReference>
<dbReference type="OrthoDB" id="2341137at2759"/>
<organism evidence="1 2">
    <name type="scientific">Entomortierella chlamydospora</name>
    <dbReference type="NCBI Taxonomy" id="101097"/>
    <lineage>
        <taxon>Eukaryota</taxon>
        <taxon>Fungi</taxon>
        <taxon>Fungi incertae sedis</taxon>
        <taxon>Mucoromycota</taxon>
        <taxon>Mortierellomycotina</taxon>
        <taxon>Mortierellomycetes</taxon>
        <taxon>Mortierellales</taxon>
        <taxon>Mortierellaceae</taxon>
        <taxon>Entomortierella</taxon>
    </lineage>
</organism>
<gene>
    <name evidence="1" type="ORF">BGZ80_004502</name>
</gene>
<dbReference type="InterPro" id="IPR032675">
    <property type="entry name" value="LRR_dom_sf"/>
</dbReference>
<reference evidence="1" key="1">
    <citation type="journal article" date="2020" name="Fungal Divers.">
        <title>Resolving the Mortierellaceae phylogeny through synthesis of multi-gene phylogenetics and phylogenomics.</title>
        <authorList>
            <person name="Vandepol N."/>
            <person name="Liber J."/>
            <person name="Desiro A."/>
            <person name="Na H."/>
            <person name="Kennedy M."/>
            <person name="Barry K."/>
            <person name="Grigoriev I.V."/>
            <person name="Miller A.N."/>
            <person name="O'Donnell K."/>
            <person name="Stajich J.E."/>
            <person name="Bonito G."/>
        </authorList>
    </citation>
    <scope>NUCLEOTIDE SEQUENCE</scope>
    <source>
        <strain evidence="1">NRRL 2769</strain>
    </source>
</reference>
<evidence type="ECO:0000313" key="2">
    <source>
        <dbReference type="Proteomes" id="UP000703661"/>
    </source>
</evidence>
<dbReference type="Gene3D" id="3.80.10.10">
    <property type="entry name" value="Ribonuclease Inhibitor"/>
    <property type="match status" value="1"/>
</dbReference>
<dbReference type="EMBL" id="JAAAID010002290">
    <property type="protein sequence ID" value="KAG0007569.1"/>
    <property type="molecule type" value="Genomic_DNA"/>
</dbReference>
<comment type="caution">
    <text evidence="1">The sequence shown here is derived from an EMBL/GenBank/DDBJ whole genome shotgun (WGS) entry which is preliminary data.</text>
</comment>